<dbReference type="RefSeq" id="WP_344984635.1">
    <property type="nucleotide sequence ID" value="NZ_BAAAXV010000001.1"/>
</dbReference>
<organism evidence="6 7">
    <name type="scientific">Nonomuraea helvata</name>
    <dbReference type="NCBI Taxonomy" id="37484"/>
    <lineage>
        <taxon>Bacteria</taxon>
        <taxon>Bacillati</taxon>
        <taxon>Actinomycetota</taxon>
        <taxon>Actinomycetes</taxon>
        <taxon>Streptosporangiales</taxon>
        <taxon>Streptosporangiaceae</taxon>
        <taxon>Nonomuraea</taxon>
    </lineage>
</organism>
<keyword evidence="4 5" id="KW-0326">Glycosidase</keyword>
<dbReference type="Gene3D" id="2.115.10.20">
    <property type="entry name" value="Glycosyl hydrolase domain, family 43"/>
    <property type="match status" value="1"/>
</dbReference>
<dbReference type="InterPro" id="IPR023296">
    <property type="entry name" value="Glyco_hydro_beta-prop_sf"/>
</dbReference>
<dbReference type="Pfam" id="PF04616">
    <property type="entry name" value="Glyco_hydro_43"/>
    <property type="match status" value="1"/>
</dbReference>
<sequence length="332" mass="36953">MHQPKPVYVGYLLVYFVGSPAADDERIRMALSCGNDPLHYQELNAGKPILTSSLGTKGVRDPFLIRSPEGDRFHLIATDLRTSGGDEDSVQLIWDRAERTGSKSIVVWDSTDLVNWSGQRLVQVSGDTAGNTWAPKACYAEELGTYVVFWASKLYAKDDPDHTGTTYNRMLYATTTDFRMFSEPKIWHDPGHAVIDSAVIKHNGVYYRYTKDERDQTASVPSAKLITAEKSRGLTSTTFDFVADGIGDGEIDRGEGPAVFKSNTEERWYMFIDEFGGRNYVPFETTDLDSGKWLPSTSYRLPPGAKHGSVLPLTQAEYDRLLSAYGGQESDS</sequence>
<dbReference type="CDD" id="cd08983">
    <property type="entry name" value="GH43_Bt3655-like"/>
    <property type="match status" value="1"/>
</dbReference>
<dbReference type="Proteomes" id="UP001589532">
    <property type="component" value="Unassembled WGS sequence"/>
</dbReference>
<keyword evidence="3 5" id="KW-0378">Hydrolase</keyword>
<evidence type="ECO:0000256" key="2">
    <source>
        <dbReference type="ARBA" id="ARBA00009865"/>
    </source>
</evidence>
<comment type="caution">
    <text evidence="6">The sequence shown here is derived from an EMBL/GenBank/DDBJ whole genome shotgun (WGS) entry which is preliminary data.</text>
</comment>
<dbReference type="InterPro" id="IPR006710">
    <property type="entry name" value="Glyco_hydro_43"/>
</dbReference>
<accession>A0ABV5SCF6</accession>
<reference evidence="6 7" key="1">
    <citation type="submission" date="2024-09" db="EMBL/GenBank/DDBJ databases">
        <authorList>
            <person name="Sun Q."/>
            <person name="Mori K."/>
        </authorList>
    </citation>
    <scope>NUCLEOTIDE SEQUENCE [LARGE SCALE GENOMIC DNA]</scope>
    <source>
        <strain evidence="6 7">JCM 3143</strain>
    </source>
</reference>
<dbReference type="GO" id="GO:0016787">
    <property type="term" value="F:hydrolase activity"/>
    <property type="evidence" value="ECO:0007669"/>
    <property type="project" value="UniProtKB-KW"/>
</dbReference>
<evidence type="ECO:0000256" key="3">
    <source>
        <dbReference type="ARBA" id="ARBA00022801"/>
    </source>
</evidence>
<evidence type="ECO:0000256" key="1">
    <source>
        <dbReference type="ARBA" id="ARBA00004834"/>
    </source>
</evidence>
<comment type="similarity">
    <text evidence="2 5">Belongs to the glycosyl hydrolase 43 family.</text>
</comment>
<evidence type="ECO:0000313" key="7">
    <source>
        <dbReference type="Proteomes" id="UP001589532"/>
    </source>
</evidence>
<evidence type="ECO:0000256" key="5">
    <source>
        <dbReference type="RuleBase" id="RU361187"/>
    </source>
</evidence>
<proteinExistence type="inferred from homology"/>
<comment type="pathway">
    <text evidence="1">Glycan metabolism; L-arabinan degradation.</text>
</comment>
<gene>
    <name evidence="6" type="ORF">ACFFSA_40230</name>
</gene>
<name>A0ABV5SCF6_9ACTN</name>
<protein>
    <submittedName>
        <fullName evidence="6">Glycoside hydrolase family 43 protein</fullName>
    </submittedName>
</protein>
<keyword evidence="7" id="KW-1185">Reference proteome</keyword>
<evidence type="ECO:0000256" key="4">
    <source>
        <dbReference type="ARBA" id="ARBA00023295"/>
    </source>
</evidence>
<dbReference type="InterPro" id="IPR050727">
    <property type="entry name" value="GH43_arabinanases"/>
</dbReference>
<dbReference type="EMBL" id="JBHMBW010000055">
    <property type="protein sequence ID" value="MFB9629340.1"/>
    <property type="molecule type" value="Genomic_DNA"/>
</dbReference>
<dbReference type="SUPFAM" id="SSF75005">
    <property type="entry name" value="Arabinanase/levansucrase/invertase"/>
    <property type="match status" value="1"/>
</dbReference>
<dbReference type="PANTHER" id="PTHR43301:SF3">
    <property type="entry name" value="ARABINAN ENDO-1,5-ALPHA-L-ARABINOSIDASE A-RELATED"/>
    <property type="match status" value="1"/>
</dbReference>
<dbReference type="PANTHER" id="PTHR43301">
    <property type="entry name" value="ARABINAN ENDO-1,5-ALPHA-L-ARABINOSIDASE"/>
    <property type="match status" value="1"/>
</dbReference>
<evidence type="ECO:0000313" key="6">
    <source>
        <dbReference type="EMBL" id="MFB9629340.1"/>
    </source>
</evidence>